<dbReference type="SUPFAM" id="SSF50998">
    <property type="entry name" value="Quinoprotein alcohol dehydrogenase-like"/>
    <property type="match status" value="1"/>
</dbReference>
<dbReference type="InterPro" id="IPR009056">
    <property type="entry name" value="Cyt_c-like_dom"/>
</dbReference>
<evidence type="ECO:0000256" key="5">
    <source>
        <dbReference type="ARBA" id="ARBA00022729"/>
    </source>
</evidence>
<name>Q029Y3_SOLUE</name>
<keyword evidence="3 8" id="KW-0349">Heme</keyword>
<dbReference type="HOGENOM" id="CLU_018478_1_1_0"/>
<gene>
    <name evidence="11" type="ordered locus">Acid_1149</name>
</gene>
<dbReference type="eggNOG" id="COG2010">
    <property type="taxonomic scope" value="Bacteria"/>
</dbReference>
<dbReference type="GO" id="GO:0008876">
    <property type="term" value="F:quinoprotein glucose dehydrogenase activity"/>
    <property type="evidence" value="ECO:0007669"/>
    <property type="project" value="TreeGrafter"/>
</dbReference>
<dbReference type="GO" id="GO:0046872">
    <property type="term" value="F:metal ion binding"/>
    <property type="evidence" value="ECO:0007669"/>
    <property type="project" value="UniProtKB-KW"/>
</dbReference>
<feature type="chain" id="PRO_5004163487" evidence="9">
    <location>
        <begin position="19"/>
        <end position="686"/>
    </location>
</feature>
<dbReference type="GO" id="GO:0009055">
    <property type="term" value="F:electron transfer activity"/>
    <property type="evidence" value="ECO:0007669"/>
    <property type="project" value="InterPro"/>
</dbReference>
<dbReference type="AlphaFoldDB" id="Q029Y3"/>
<evidence type="ECO:0000256" key="2">
    <source>
        <dbReference type="ARBA" id="ARBA00008156"/>
    </source>
</evidence>
<evidence type="ECO:0000256" key="3">
    <source>
        <dbReference type="ARBA" id="ARBA00022617"/>
    </source>
</evidence>
<dbReference type="PANTHER" id="PTHR32303">
    <property type="entry name" value="QUINOPROTEIN ALCOHOL DEHYDROGENASE (CYTOCHROME C)"/>
    <property type="match status" value="1"/>
</dbReference>
<evidence type="ECO:0000256" key="9">
    <source>
        <dbReference type="SAM" id="SignalP"/>
    </source>
</evidence>
<dbReference type="CDD" id="cd10280">
    <property type="entry name" value="PQQ_mGDH"/>
    <property type="match status" value="1"/>
</dbReference>
<reference evidence="11" key="1">
    <citation type="submission" date="2006-10" db="EMBL/GenBank/DDBJ databases">
        <title>Complete sequence of Solibacter usitatus Ellin6076.</title>
        <authorList>
            <consortium name="US DOE Joint Genome Institute"/>
            <person name="Copeland A."/>
            <person name="Lucas S."/>
            <person name="Lapidus A."/>
            <person name="Barry K."/>
            <person name="Detter J.C."/>
            <person name="Glavina del Rio T."/>
            <person name="Hammon N."/>
            <person name="Israni S."/>
            <person name="Dalin E."/>
            <person name="Tice H."/>
            <person name="Pitluck S."/>
            <person name="Thompson L.S."/>
            <person name="Brettin T."/>
            <person name="Bruce D."/>
            <person name="Han C."/>
            <person name="Tapia R."/>
            <person name="Gilna P."/>
            <person name="Schmutz J."/>
            <person name="Larimer F."/>
            <person name="Land M."/>
            <person name="Hauser L."/>
            <person name="Kyrpides N."/>
            <person name="Mikhailova N."/>
            <person name="Janssen P.H."/>
            <person name="Kuske C.R."/>
            <person name="Richardson P."/>
        </authorList>
    </citation>
    <scope>NUCLEOTIDE SEQUENCE</scope>
    <source>
        <strain evidence="11">Ellin6076</strain>
    </source>
</reference>
<comment type="cofactor">
    <cofactor evidence="1">
        <name>pyrroloquinoline quinone</name>
        <dbReference type="ChEBI" id="CHEBI:58442"/>
    </cofactor>
</comment>
<evidence type="ECO:0000256" key="8">
    <source>
        <dbReference type="PROSITE-ProRule" id="PRU00433"/>
    </source>
</evidence>
<evidence type="ECO:0000256" key="6">
    <source>
        <dbReference type="ARBA" id="ARBA00023002"/>
    </source>
</evidence>
<dbReference type="EMBL" id="CP000473">
    <property type="protein sequence ID" value="ABJ82143.1"/>
    <property type="molecule type" value="Genomic_DNA"/>
</dbReference>
<keyword evidence="7 8" id="KW-0408">Iron</keyword>
<dbReference type="eggNOG" id="COG4993">
    <property type="taxonomic scope" value="Bacteria"/>
</dbReference>
<dbReference type="GO" id="GO:0016020">
    <property type="term" value="C:membrane"/>
    <property type="evidence" value="ECO:0007669"/>
    <property type="project" value="InterPro"/>
</dbReference>
<dbReference type="KEGG" id="sus:Acid_1149"/>
<dbReference type="GO" id="GO:0048038">
    <property type="term" value="F:quinone binding"/>
    <property type="evidence" value="ECO:0007669"/>
    <property type="project" value="InterPro"/>
</dbReference>
<dbReference type="SUPFAM" id="SSF46626">
    <property type="entry name" value="Cytochrome c"/>
    <property type="match status" value="1"/>
</dbReference>
<dbReference type="InterPro" id="IPR036909">
    <property type="entry name" value="Cyt_c-like_dom_sf"/>
</dbReference>
<evidence type="ECO:0000313" key="11">
    <source>
        <dbReference type="EMBL" id="ABJ82143.1"/>
    </source>
</evidence>
<feature type="signal peptide" evidence="9">
    <location>
        <begin position="1"/>
        <end position="18"/>
    </location>
</feature>
<protein>
    <submittedName>
        <fullName evidence="11">Pyrrolo-quinoline quinone</fullName>
    </submittedName>
</protein>
<dbReference type="InterPro" id="IPR018391">
    <property type="entry name" value="PQQ_b-propeller_rpt"/>
</dbReference>
<dbReference type="InterPro" id="IPR017511">
    <property type="entry name" value="PQQ_mDH"/>
</dbReference>
<dbReference type="InterPro" id="IPR011047">
    <property type="entry name" value="Quinoprotein_ADH-like_sf"/>
</dbReference>
<dbReference type="PROSITE" id="PS51007">
    <property type="entry name" value="CYTC"/>
    <property type="match status" value="1"/>
</dbReference>
<evidence type="ECO:0000256" key="7">
    <source>
        <dbReference type="ARBA" id="ARBA00023004"/>
    </source>
</evidence>
<evidence type="ECO:0000256" key="4">
    <source>
        <dbReference type="ARBA" id="ARBA00022723"/>
    </source>
</evidence>
<feature type="domain" description="Cytochrome c" evidence="10">
    <location>
        <begin position="431"/>
        <end position="526"/>
    </location>
</feature>
<dbReference type="GO" id="GO:0020037">
    <property type="term" value="F:heme binding"/>
    <property type="evidence" value="ECO:0007669"/>
    <property type="project" value="InterPro"/>
</dbReference>
<keyword evidence="6" id="KW-0560">Oxidoreductase</keyword>
<dbReference type="SMART" id="SM00564">
    <property type="entry name" value="PQQ"/>
    <property type="match status" value="6"/>
</dbReference>
<dbReference type="Gene3D" id="2.140.10.10">
    <property type="entry name" value="Quinoprotein alcohol dehydrogenase-like superfamily"/>
    <property type="match status" value="2"/>
</dbReference>
<evidence type="ECO:0000256" key="1">
    <source>
        <dbReference type="ARBA" id="ARBA00001931"/>
    </source>
</evidence>
<accession>Q029Y3</accession>
<dbReference type="Pfam" id="PF01011">
    <property type="entry name" value="PQQ"/>
    <property type="match status" value="2"/>
</dbReference>
<proteinExistence type="inferred from homology"/>
<dbReference type="STRING" id="234267.Acid_1149"/>
<dbReference type="InterPro" id="IPR002372">
    <property type="entry name" value="PQQ_rpt_dom"/>
</dbReference>
<dbReference type="InParanoid" id="Q029Y3"/>
<dbReference type="PANTHER" id="PTHR32303:SF4">
    <property type="entry name" value="QUINOPROTEIN GLUCOSE DEHYDROGENASE"/>
    <property type="match status" value="1"/>
</dbReference>
<sequence precursor="true">MRFVKFGLALLAACAMPAADVQWPVNGGTDNIRYSPLTQINRENVGQLKEAWSYDSHDAFKDSEMQSNPIVVDGVLYATTPKLRVVALDAETGREIWAFDPAGGAEPQRRYRHRGVTVYQERVFFTHRNFLWALDRKTGKPIPSFGSEGHIDLREGLDRQVEKMSVSASSPGVIFEDMIILGSTVPETLPGSPGHIRAFDAKTGKLRWIFRTIPRPGEFGYDTWSKDSYLASGGANAWAGLSVDAKLGMVFAATGSASFDFYGANRIGDNLFANCVLALDARTGMRVWHFQGVRHDTWDLDFPAAPGLVTVTRDGKPVEAVAQITKTGYVYVLDRRTGKPLFPVKEQSVPASKLDGEKLSPVQPYPVKPPPFTRQAFTEAMITNRTPAAHAAVLEQFRKLDSNGMYTPESLRGTILFPGTDGGGEWGGAAYDQESGLLFVNSNEQPWIIRMVTHDTTSLYKNNCGGCHGDDLKGAPPTFPALVDIGKRRTREELTAIIREGTGRMPGFNDLGRNVNEIVEFLMTGKDTGAVDAEAEAKQPGWLKYRNEGYILFRDPEGYPPLTPPWGTLNAIDLNKGEIRWQIPFGEYPELVAKGIRDTGSDNYGGPVVTASGLVFIGATSFDKKFRAFDKLTGKLLWETVLPAAGNATPSVYEIHGREYVVIVCGGGKNGAPSGGSIVAFALEAK</sequence>
<keyword evidence="4 8" id="KW-0479">Metal-binding</keyword>
<comment type="similarity">
    <text evidence="2">Belongs to the bacterial PQQ dehydrogenase family.</text>
</comment>
<evidence type="ECO:0000259" key="10">
    <source>
        <dbReference type="PROSITE" id="PS51007"/>
    </source>
</evidence>
<organism evidence="11">
    <name type="scientific">Solibacter usitatus (strain Ellin6076)</name>
    <dbReference type="NCBI Taxonomy" id="234267"/>
    <lineage>
        <taxon>Bacteria</taxon>
        <taxon>Pseudomonadati</taxon>
        <taxon>Acidobacteriota</taxon>
        <taxon>Terriglobia</taxon>
        <taxon>Bryobacterales</taxon>
        <taxon>Solibacteraceae</taxon>
        <taxon>Candidatus Solibacter</taxon>
    </lineage>
</organism>
<keyword evidence="5 9" id="KW-0732">Signal</keyword>